<comment type="subcellular location">
    <subcellularLocation>
        <location evidence="3">Cytoplasm</location>
    </subcellularLocation>
    <subcellularLocation>
        <location evidence="3">Nucleus</location>
    </subcellularLocation>
</comment>
<evidence type="ECO:0000313" key="5">
    <source>
        <dbReference type="EMBL" id="KAJ8310584.1"/>
    </source>
</evidence>
<evidence type="ECO:0000259" key="4">
    <source>
        <dbReference type="PROSITE" id="PS50249"/>
    </source>
</evidence>
<sequence>MASNMEVDNPDVGVMASAGTSGSVSISLHPLVIMNISEHWTRVKAQEGKPVQVYGALIGKQKGRNIEVMNSFELVTDKVNDAVVVNMDYYTVKEEQFKQVFSEMIFWVGTHCGNPNTSDINVHKQIIQINESPIFLKLNPLARHADLFVIFQLPVSMYESVIDLVNGEATMLLVELQYTLATEEAERIGVDHVARVSIADSVEGSTGMITSFF</sequence>
<dbReference type="InterPro" id="IPR000555">
    <property type="entry name" value="JAMM/MPN+_dom"/>
</dbReference>
<dbReference type="PANTHER" id="PTHR10540">
    <property type="entry name" value="EUKARYOTIC TRANSLATION INITIATION FACTOR 3 SUBUNIT F-RELATED"/>
    <property type="match status" value="1"/>
</dbReference>
<name>A0ABQ9EZI5_TEGGR</name>
<organism evidence="5 6">
    <name type="scientific">Tegillarca granosa</name>
    <name type="common">Malaysian cockle</name>
    <name type="synonym">Anadara granosa</name>
    <dbReference type="NCBI Taxonomy" id="220873"/>
    <lineage>
        <taxon>Eukaryota</taxon>
        <taxon>Metazoa</taxon>
        <taxon>Spiralia</taxon>
        <taxon>Lophotrochozoa</taxon>
        <taxon>Mollusca</taxon>
        <taxon>Bivalvia</taxon>
        <taxon>Autobranchia</taxon>
        <taxon>Pteriomorphia</taxon>
        <taxon>Arcoida</taxon>
        <taxon>Arcoidea</taxon>
        <taxon>Arcidae</taxon>
        <taxon>Tegillarca</taxon>
    </lineage>
</organism>
<comment type="caution">
    <text evidence="5">The sequence shown here is derived from an EMBL/GenBank/DDBJ whole genome shotgun (WGS) entry which is preliminary data.</text>
</comment>
<dbReference type="Pfam" id="PF01398">
    <property type="entry name" value="JAB"/>
    <property type="match status" value="1"/>
</dbReference>
<dbReference type="InterPro" id="IPR033859">
    <property type="entry name" value="MPN_CSN6"/>
</dbReference>
<dbReference type="SMART" id="SM00232">
    <property type="entry name" value="JAB_MPN"/>
    <property type="match status" value="1"/>
</dbReference>
<keyword evidence="3" id="KW-0963">Cytoplasm</keyword>
<dbReference type="Proteomes" id="UP001217089">
    <property type="component" value="Unassembled WGS sequence"/>
</dbReference>
<proteinExistence type="inferred from homology"/>
<accession>A0ABQ9EZI5</accession>
<comment type="function">
    <text evidence="3">Component of the COP9 signalosome complex (CSN), a complex involved in various cellular and developmental processes.</text>
</comment>
<evidence type="ECO:0000256" key="3">
    <source>
        <dbReference type="RuleBase" id="RU367006"/>
    </source>
</evidence>
<feature type="domain" description="MPN" evidence="4">
    <location>
        <begin position="26"/>
        <end position="164"/>
    </location>
</feature>
<protein>
    <recommendedName>
        <fullName evidence="2 3">COP9 signalosome complex subunit 6</fullName>
    </recommendedName>
</protein>
<keyword evidence="3" id="KW-0736">Signalosome</keyword>
<dbReference type="InterPro" id="IPR037518">
    <property type="entry name" value="MPN"/>
</dbReference>
<evidence type="ECO:0000256" key="2">
    <source>
        <dbReference type="ARBA" id="ARBA00014871"/>
    </source>
</evidence>
<dbReference type="CDD" id="cd08063">
    <property type="entry name" value="MPN_CSN6"/>
    <property type="match status" value="1"/>
</dbReference>
<comment type="similarity">
    <text evidence="1 3">Belongs to the peptidase M67A family. CSN6 subfamily.</text>
</comment>
<reference evidence="5 6" key="1">
    <citation type="submission" date="2022-12" db="EMBL/GenBank/DDBJ databases">
        <title>Chromosome-level genome of Tegillarca granosa.</title>
        <authorList>
            <person name="Kim J."/>
        </authorList>
    </citation>
    <scope>NUCLEOTIDE SEQUENCE [LARGE SCALE GENOMIC DNA]</scope>
    <source>
        <strain evidence="5">Teg-2019</strain>
        <tissue evidence="5">Adductor muscle</tissue>
    </source>
</reference>
<keyword evidence="3" id="KW-0539">Nucleus</keyword>
<evidence type="ECO:0000313" key="6">
    <source>
        <dbReference type="Proteomes" id="UP001217089"/>
    </source>
</evidence>
<dbReference type="EMBL" id="JARBDR010000640">
    <property type="protein sequence ID" value="KAJ8310584.1"/>
    <property type="molecule type" value="Genomic_DNA"/>
</dbReference>
<dbReference type="PROSITE" id="PS50249">
    <property type="entry name" value="MPN"/>
    <property type="match status" value="1"/>
</dbReference>
<gene>
    <name evidence="5" type="ORF">KUTeg_012449</name>
</gene>
<evidence type="ECO:0000256" key="1">
    <source>
        <dbReference type="ARBA" id="ARBA00010893"/>
    </source>
</evidence>
<dbReference type="Gene3D" id="3.40.140.10">
    <property type="entry name" value="Cytidine Deaminase, domain 2"/>
    <property type="match status" value="1"/>
</dbReference>
<keyword evidence="6" id="KW-1185">Reference proteome</keyword>
<dbReference type="PANTHER" id="PTHR10540:SF8">
    <property type="entry name" value="COP9 SIGNALOSOME COMPLEX SUBUNIT 6"/>
    <property type="match status" value="1"/>
</dbReference>